<evidence type="ECO:0000313" key="3">
    <source>
        <dbReference type="Proteomes" id="UP001285263"/>
    </source>
</evidence>
<reference evidence="2 3" key="1">
    <citation type="submission" date="2023-11" db="EMBL/GenBank/DDBJ databases">
        <title>Paucibacter sp. nov., isolated from fresh soil in Korea.</title>
        <authorList>
            <person name="Le N.T.T."/>
        </authorList>
    </citation>
    <scope>NUCLEOTIDE SEQUENCE [LARGE SCALE GENOMIC DNA]</scope>
    <source>
        <strain evidence="2 3">R3-3</strain>
    </source>
</reference>
<evidence type="ECO:0000256" key="1">
    <source>
        <dbReference type="SAM" id="MobiDB-lite"/>
    </source>
</evidence>
<evidence type="ECO:0000313" key="2">
    <source>
        <dbReference type="EMBL" id="MDY0743983.1"/>
    </source>
</evidence>
<gene>
    <name evidence="2" type="ORF">SNE35_05685</name>
</gene>
<name>A0ABU5DCG9_9BURK</name>
<comment type="caution">
    <text evidence="2">The sequence shown here is derived from an EMBL/GenBank/DDBJ whole genome shotgun (WGS) entry which is preliminary data.</text>
</comment>
<feature type="compositionally biased region" description="Acidic residues" evidence="1">
    <location>
        <begin position="12"/>
        <end position="21"/>
    </location>
</feature>
<organism evidence="2 3">
    <name type="scientific">Roseateles agri</name>
    <dbReference type="NCBI Taxonomy" id="3098619"/>
    <lineage>
        <taxon>Bacteria</taxon>
        <taxon>Pseudomonadati</taxon>
        <taxon>Pseudomonadota</taxon>
        <taxon>Betaproteobacteria</taxon>
        <taxon>Burkholderiales</taxon>
        <taxon>Sphaerotilaceae</taxon>
        <taxon>Roseateles</taxon>
    </lineage>
</organism>
<sequence length="52" mass="5909">MTPHKPHRVDVEDLDFDDEEIPGQMPIEPDNGLVPPLIPEDPEHDRTIDPEA</sequence>
<dbReference type="Proteomes" id="UP001285263">
    <property type="component" value="Unassembled WGS sequence"/>
</dbReference>
<dbReference type="RefSeq" id="WP_320421893.1">
    <property type="nucleotide sequence ID" value="NZ_JAXCLA010000002.1"/>
</dbReference>
<feature type="compositionally biased region" description="Basic and acidic residues" evidence="1">
    <location>
        <begin position="41"/>
        <end position="52"/>
    </location>
</feature>
<protein>
    <submittedName>
        <fullName evidence="2">Uncharacterized protein</fullName>
    </submittedName>
</protein>
<proteinExistence type="predicted"/>
<accession>A0ABU5DCG9</accession>
<dbReference type="EMBL" id="JAXCLA010000002">
    <property type="protein sequence ID" value="MDY0743983.1"/>
    <property type="molecule type" value="Genomic_DNA"/>
</dbReference>
<feature type="region of interest" description="Disordered" evidence="1">
    <location>
        <begin position="1"/>
        <end position="52"/>
    </location>
</feature>
<keyword evidence="3" id="KW-1185">Reference proteome</keyword>